<feature type="binding site" evidence="14">
    <location>
        <begin position="27"/>
        <end position="28"/>
    </location>
    <ligand>
        <name>D-ribulose 5-phosphate</name>
        <dbReference type="ChEBI" id="CHEBI:58121"/>
    </ligand>
</feature>
<dbReference type="FunFam" id="3.90.870.10:FF:000001">
    <property type="entry name" value="Riboflavin biosynthesis protein RibBA"/>
    <property type="match status" value="1"/>
</dbReference>
<dbReference type="PIRSF" id="PIRSF001259">
    <property type="entry name" value="RibA"/>
    <property type="match status" value="1"/>
</dbReference>
<evidence type="ECO:0000256" key="4">
    <source>
        <dbReference type="ARBA" id="ARBA00004904"/>
    </source>
</evidence>
<feature type="site" description="Essential for catalytic activity" evidence="14">
    <location>
        <position position="126"/>
    </location>
</feature>
<dbReference type="PANTHER" id="PTHR21327">
    <property type="entry name" value="GTP CYCLOHYDROLASE II-RELATED"/>
    <property type="match status" value="1"/>
</dbReference>
<evidence type="ECO:0000256" key="9">
    <source>
        <dbReference type="ARBA" id="ARBA00022619"/>
    </source>
</evidence>
<dbReference type="SUPFAM" id="SSF55821">
    <property type="entry name" value="YrdC/RibB"/>
    <property type="match status" value="1"/>
</dbReference>
<dbReference type="HAMAP" id="MF_00180">
    <property type="entry name" value="RibB"/>
    <property type="match status" value="1"/>
</dbReference>
<evidence type="ECO:0000256" key="2">
    <source>
        <dbReference type="ARBA" id="ARBA00001936"/>
    </source>
</evidence>
<dbReference type="GO" id="GO:0009231">
    <property type="term" value="P:riboflavin biosynthetic process"/>
    <property type="evidence" value="ECO:0007669"/>
    <property type="project" value="UniProtKB-UniRule"/>
</dbReference>
<sequence>MPLATIEEAARDVRSGKMIIIVDDEDRENEGDLVCAAEKVTPEIINFMITHARGLICLPLTEERCDELNLPPQTAENTSSMGTAFTISIEAREGVTTGISAADRARTILTAVDPNSKPSDLARPGHIFPLRAKKGGVLVRVGQTEASVDVARIAGCQPAGVICEIMNEDGTMARMPELEKFAAKHDLKIISVADLVRYRIRKETLVRRVVETDLPTDYGTFRAFVYENIMNGETHVALTMGDFTKATEPVLVRVQTENITFAMFGSKLGEAAQAIKTSLSKISQAGQGVILYLRQREHNLDLIHQLQTYAAMQEKNLDFQTARRETGYGRFRDYGIGAQILNDLGVKKISLLSNHPPRVSAIEAFDLEIVETVAL</sequence>
<protein>
    <recommendedName>
        <fullName evidence="8 14">3,4-dihydroxy-2-butanone 4-phosphate synthase</fullName>
        <shortName evidence="14">DHBP synthase</shortName>
        <ecNumber evidence="7 14">4.1.99.12</ecNumber>
    </recommendedName>
</protein>
<comment type="cofactor">
    <cofactor evidence="14">
        <name>Mg(2+)</name>
        <dbReference type="ChEBI" id="CHEBI:18420"/>
    </cofactor>
    <cofactor evidence="14">
        <name>Mn(2+)</name>
        <dbReference type="ChEBI" id="CHEBI:29035"/>
    </cofactor>
    <text evidence="14">Binds 2 divalent metal cations per subunit. Magnesium or manganese.</text>
</comment>
<keyword evidence="13 14" id="KW-0456">Lyase</keyword>
<comment type="similarity">
    <text evidence="14">Belongs to the DHBP synthase family.</text>
</comment>
<keyword evidence="10 14" id="KW-0479">Metal-binding</keyword>
<evidence type="ECO:0000256" key="12">
    <source>
        <dbReference type="ARBA" id="ARBA00023211"/>
    </source>
</evidence>
<organism evidence="16">
    <name type="scientific">uncultured Pyrinomonadaceae bacterium</name>
    <dbReference type="NCBI Taxonomy" id="2283094"/>
    <lineage>
        <taxon>Bacteria</taxon>
        <taxon>Pseudomonadati</taxon>
        <taxon>Acidobacteriota</taxon>
        <taxon>Blastocatellia</taxon>
        <taxon>Blastocatellales</taxon>
        <taxon>Pyrinomonadaceae</taxon>
        <taxon>environmental samples</taxon>
    </lineage>
</organism>
<dbReference type="PANTHER" id="PTHR21327:SF18">
    <property type="entry name" value="3,4-DIHYDROXY-2-BUTANONE 4-PHOSPHATE SYNTHASE"/>
    <property type="match status" value="1"/>
</dbReference>
<feature type="binding site" evidence="14">
    <location>
        <position position="28"/>
    </location>
    <ligand>
        <name>Mg(2+)</name>
        <dbReference type="ChEBI" id="CHEBI:18420"/>
        <label>2</label>
    </ligand>
</feature>
<feature type="domain" description="GTP cyclohydrolase II" evidence="15">
    <location>
        <begin position="208"/>
        <end position="373"/>
    </location>
</feature>
<dbReference type="InterPro" id="IPR032677">
    <property type="entry name" value="GTP_cyclohydro_II"/>
</dbReference>
<feature type="site" description="Essential for catalytic activity" evidence="14">
    <location>
        <position position="164"/>
    </location>
</feature>
<dbReference type="EC" id="4.1.99.12" evidence="7 14"/>
<dbReference type="Gene3D" id="3.40.50.10990">
    <property type="entry name" value="GTP cyclohydrolase II"/>
    <property type="match status" value="1"/>
</dbReference>
<comment type="catalytic activity">
    <reaction evidence="1 14">
        <text>D-ribulose 5-phosphate = (2S)-2-hydroxy-3-oxobutyl phosphate + formate + H(+)</text>
        <dbReference type="Rhea" id="RHEA:18457"/>
        <dbReference type="ChEBI" id="CHEBI:15378"/>
        <dbReference type="ChEBI" id="CHEBI:15740"/>
        <dbReference type="ChEBI" id="CHEBI:58121"/>
        <dbReference type="ChEBI" id="CHEBI:58830"/>
        <dbReference type="EC" id="4.1.99.12"/>
    </reaction>
</comment>
<keyword evidence="11 14" id="KW-0460">Magnesium</keyword>
<accession>A0A6J4Q356</accession>
<dbReference type="InterPro" id="IPR000422">
    <property type="entry name" value="DHBP_synthase_RibB"/>
</dbReference>
<keyword evidence="9 14" id="KW-0686">Riboflavin biosynthesis</keyword>
<evidence type="ECO:0000256" key="10">
    <source>
        <dbReference type="ARBA" id="ARBA00022723"/>
    </source>
</evidence>
<dbReference type="EMBL" id="CADCUR010000308">
    <property type="protein sequence ID" value="CAA9431700.1"/>
    <property type="molecule type" value="Genomic_DNA"/>
</dbReference>
<feature type="binding site" evidence="14">
    <location>
        <position position="32"/>
    </location>
    <ligand>
        <name>D-ribulose 5-phosphate</name>
        <dbReference type="ChEBI" id="CHEBI:58121"/>
    </ligand>
</feature>
<evidence type="ECO:0000256" key="1">
    <source>
        <dbReference type="ARBA" id="ARBA00000141"/>
    </source>
</evidence>
<feature type="binding site" evidence="14">
    <location>
        <position position="28"/>
    </location>
    <ligand>
        <name>Mg(2+)</name>
        <dbReference type="ChEBI" id="CHEBI:18420"/>
        <label>1</label>
    </ligand>
</feature>
<proteinExistence type="inferred from homology"/>
<keyword evidence="16" id="KW-0378">Hydrolase</keyword>
<evidence type="ECO:0000256" key="8">
    <source>
        <dbReference type="ARBA" id="ARBA00018836"/>
    </source>
</evidence>
<dbReference type="Pfam" id="PF00925">
    <property type="entry name" value="GTP_cyclohydro2"/>
    <property type="match status" value="1"/>
</dbReference>
<dbReference type="InterPro" id="IPR017945">
    <property type="entry name" value="DHBP_synth_RibB-like_a/b_dom"/>
</dbReference>
<dbReference type="AlphaFoldDB" id="A0A6J4Q356"/>
<dbReference type="UniPathway" id="UPA00275">
    <property type="reaction ID" value="UER00399"/>
</dbReference>
<comment type="similarity">
    <text evidence="5">In the N-terminal section; belongs to the DHBP synthase family.</text>
</comment>
<dbReference type="InterPro" id="IPR036144">
    <property type="entry name" value="RibA-like_sf"/>
</dbReference>
<evidence type="ECO:0000313" key="16">
    <source>
        <dbReference type="EMBL" id="CAA9431700.1"/>
    </source>
</evidence>
<name>A0A6J4Q356_9BACT</name>
<feature type="binding site" evidence="14">
    <location>
        <begin position="140"/>
        <end position="144"/>
    </location>
    <ligand>
        <name>D-ribulose 5-phosphate</name>
        <dbReference type="ChEBI" id="CHEBI:58121"/>
    </ligand>
</feature>
<evidence type="ECO:0000256" key="11">
    <source>
        <dbReference type="ARBA" id="ARBA00022842"/>
    </source>
</evidence>
<comment type="similarity">
    <text evidence="6">In the C-terminal section; belongs to the GTP cyclohydrolase II family.</text>
</comment>
<dbReference type="GO" id="GO:0008686">
    <property type="term" value="F:3,4-dihydroxy-2-butanone-4-phosphate synthase activity"/>
    <property type="evidence" value="ECO:0007669"/>
    <property type="project" value="UniProtKB-UniRule"/>
</dbReference>
<dbReference type="GO" id="GO:0030145">
    <property type="term" value="F:manganese ion binding"/>
    <property type="evidence" value="ECO:0007669"/>
    <property type="project" value="UniProtKB-UniRule"/>
</dbReference>
<keyword evidence="12 14" id="KW-0464">Manganese</keyword>
<evidence type="ECO:0000256" key="6">
    <source>
        <dbReference type="ARBA" id="ARBA00008976"/>
    </source>
</evidence>
<dbReference type="GO" id="GO:0005829">
    <property type="term" value="C:cytosol"/>
    <property type="evidence" value="ECO:0007669"/>
    <property type="project" value="TreeGrafter"/>
</dbReference>
<reference evidence="16" key="1">
    <citation type="submission" date="2020-02" db="EMBL/GenBank/DDBJ databases">
        <authorList>
            <person name="Meier V. D."/>
        </authorList>
    </citation>
    <scope>NUCLEOTIDE SEQUENCE</scope>
    <source>
        <strain evidence="16">AVDCRST_MAG74</strain>
    </source>
</reference>
<evidence type="ECO:0000256" key="7">
    <source>
        <dbReference type="ARBA" id="ARBA00012153"/>
    </source>
</evidence>
<dbReference type="SUPFAM" id="SSF142695">
    <property type="entry name" value="RibA-like"/>
    <property type="match status" value="1"/>
</dbReference>
<evidence type="ECO:0000256" key="13">
    <source>
        <dbReference type="ARBA" id="ARBA00023239"/>
    </source>
</evidence>
<dbReference type="Gene3D" id="3.90.870.10">
    <property type="entry name" value="DHBP synthase"/>
    <property type="match status" value="1"/>
</dbReference>
<dbReference type="GO" id="GO:0003935">
    <property type="term" value="F:GTP cyclohydrolase II activity"/>
    <property type="evidence" value="ECO:0007669"/>
    <property type="project" value="TreeGrafter"/>
</dbReference>
<comment type="caution">
    <text evidence="14">Lacks conserved residue(s) required for the propagation of feature annotation.</text>
</comment>
<evidence type="ECO:0000256" key="3">
    <source>
        <dbReference type="ARBA" id="ARBA00002284"/>
    </source>
</evidence>
<evidence type="ECO:0000259" key="15">
    <source>
        <dbReference type="Pfam" id="PF00925"/>
    </source>
</evidence>
<dbReference type="Pfam" id="PF00926">
    <property type="entry name" value="DHBP_synthase"/>
    <property type="match status" value="1"/>
</dbReference>
<comment type="subunit">
    <text evidence="14">Homodimer.</text>
</comment>
<evidence type="ECO:0000256" key="5">
    <source>
        <dbReference type="ARBA" id="ARBA00005520"/>
    </source>
</evidence>
<gene>
    <name evidence="14" type="primary">ribB</name>
    <name evidence="16" type="ORF">AVDCRST_MAG74-3941</name>
</gene>
<evidence type="ECO:0000256" key="14">
    <source>
        <dbReference type="HAMAP-Rule" id="MF_00180"/>
    </source>
</evidence>
<dbReference type="NCBIfam" id="TIGR00506">
    <property type="entry name" value="ribB"/>
    <property type="match status" value="1"/>
</dbReference>
<comment type="function">
    <text evidence="3 14">Catalyzes the conversion of D-ribulose 5-phosphate to formate and 3,4-dihydroxy-2-butanone 4-phosphate.</text>
</comment>
<comment type="pathway">
    <text evidence="4 14">Cofactor biosynthesis; riboflavin biosynthesis; 2-hydroxy-3-oxobutyl phosphate from D-ribulose 5-phosphate: step 1/1.</text>
</comment>
<comment type="cofactor">
    <cofactor evidence="2">
        <name>Mn(2+)</name>
        <dbReference type="ChEBI" id="CHEBI:29035"/>
    </cofactor>
</comment>
<dbReference type="GO" id="GO:0000287">
    <property type="term" value="F:magnesium ion binding"/>
    <property type="evidence" value="ECO:0007669"/>
    <property type="project" value="UniProtKB-UniRule"/>
</dbReference>